<evidence type="ECO:0000256" key="3">
    <source>
        <dbReference type="ARBA" id="ARBA00022679"/>
    </source>
</evidence>
<evidence type="ECO:0008006" key="9">
    <source>
        <dbReference type="Google" id="ProtNLM"/>
    </source>
</evidence>
<dbReference type="PANTHER" id="PTHR48016">
    <property type="entry name" value="MAP KINASE KINASE KINASE SSK2-RELATED-RELATED"/>
    <property type="match status" value="1"/>
</dbReference>
<dbReference type="AlphaFoldDB" id="A0A2K1X433"/>
<accession>A0A2K1X433</accession>
<gene>
    <name evidence="7" type="ORF">POPTR_017G063600</name>
</gene>
<keyword evidence="2" id="KW-0723">Serine/threonine-protein kinase</keyword>
<dbReference type="GO" id="GO:0004674">
    <property type="term" value="F:protein serine/threonine kinase activity"/>
    <property type="evidence" value="ECO:0007669"/>
    <property type="project" value="UniProtKB-KW"/>
</dbReference>
<comment type="similarity">
    <text evidence="1">Belongs to the protein kinase superfamily. STE Ser/Thr protein kinase family. MAP kinase kinase kinase subfamily.</text>
</comment>
<reference evidence="7 8" key="1">
    <citation type="journal article" date="2006" name="Science">
        <title>The genome of black cottonwood, Populus trichocarpa (Torr. &amp; Gray).</title>
        <authorList>
            <person name="Tuskan G.A."/>
            <person name="Difazio S."/>
            <person name="Jansson S."/>
            <person name="Bohlmann J."/>
            <person name="Grigoriev I."/>
            <person name="Hellsten U."/>
            <person name="Putnam N."/>
            <person name="Ralph S."/>
            <person name="Rombauts S."/>
            <person name="Salamov A."/>
            <person name="Schein J."/>
            <person name="Sterck L."/>
            <person name="Aerts A."/>
            <person name="Bhalerao R.R."/>
            <person name="Bhalerao R.P."/>
            <person name="Blaudez D."/>
            <person name="Boerjan W."/>
            <person name="Brun A."/>
            <person name="Brunner A."/>
            <person name="Busov V."/>
            <person name="Campbell M."/>
            <person name="Carlson J."/>
            <person name="Chalot M."/>
            <person name="Chapman J."/>
            <person name="Chen G.L."/>
            <person name="Cooper D."/>
            <person name="Coutinho P.M."/>
            <person name="Couturier J."/>
            <person name="Covert S."/>
            <person name="Cronk Q."/>
            <person name="Cunningham R."/>
            <person name="Davis J."/>
            <person name="Degroeve S."/>
            <person name="Dejardin A."/>
            <person name="Depamphilis C."/>
            <person name="Detter J."/>
            <person name="Dirks B."/>
            <person name="Dubchak I."/>
            <person name="Duplessis S."/>
            <person name="Ehlting J."/>
            <person name="Ellis B."/>
            <person name="Gendler K."/>
            <person name="Goodstein D."/>
            <person name="Gribskov M."/>
            <person name="Grimwood J."/>
            <person name="Groover A."/>
            <person name="Gunter L."/>
            <person name="Hamberger B."/>
            <person name="Heinze B."/>
            <person name="Helariutta Y."/>
            <person name="Henrissat B."/>
            <person name="Holligan D."/>
            <person name="Holt R."/>
            <person name="Huang W."/>
            <person name="Islam-Faridi N."/>
            <person name="Jones S."/>
            <person name="Jones-Rhoades M."/>
            <person name="Jorgensen R."/>
            <person name="Joshi C."/>
            <person name="Kangasjarvi J."/>
            <person name="Karlsson J."/>
            <person name="Kelleher C."/>
            <person name="Kirkpatrick R."/>
            <person name="Kirst M."/>
            <person name="Kohler A."/>
            <person name="Kalluri U."/>
            <person name="Larimer F."/>
            <person name="Leebens-Mack J."/>
            <person name="Leple J.C."/>
            <person name="Locascio P."/>
            <person name="Lou Y."/>
            <person name="Lucas S."/>
            <person name="Martin F."/>
            <person name="Montanini B."/>
            <person name="Napoli C."/>
            <person name="Nelson D.R."/>
            <person name="Nelson C."/>
            <person name="Nieminen K."/>
            <person name="Nilsson O."/>
            <person name="Pereda V."/>
            <person name="Peter G."/>
            <person name="Philippe R."/>
            <person name="Pilate G."/>
            <person name="Poliakov A."/>
            <person name="Razumovskaya J."/>
            <person name="Richardson P."/>
            <person name="Rinaldi C."/>
            <person name="Ritland K."/>
            <person name="Rouze P."/>
            <person name="Ryaboy D."/>
            <person name="Schmutz J."/>
            <person name="Schrader J."/>
            <person name="Segerman B."/>
            <person name="Shin H."/>
            <person name="Siddiqui A."/>
            <person name="Sterky F."/>
            <person name="Terry A."/>
            <person name="Tsai C.J."/>
            <person name="Uberbacher E."/>
            <person name="Unneberg P."/>
            <person name="Vahala J."/>
            <person name="Wall K."/>
            <person name="Wessler S."/>
            <person name="Yang G."/>
            <person name="Yin T."/>
            <person name="Douglas C."/>
            <person name="Marra M."/>
            <person name="Sandberg G."/>
            <person name="Van de Peer Y."/>
            <person name="Rokhsar D."/>
        </authorList>
    </citation>
    <scope>NUCLEOTIDE SEQUENCE [LARGE SCALE GENOMIC DNA]</scope>
    <source>
        <strain evidence="8">cv. Nisqually</strain>
    </source>
</reference>
<protein>
    <recommendedName>
        <fullName evidence="9">Protein kinase domain-containing protein</fullName>
    </recommendedName>
</protein>
<evidence type="ECO:0000256" key="1">
    <source>
        <dbReference type="ARBA" id="ARBA00006529"/>
    </source>
</evidence>
<evidence type="ECO:0000256" key="5">
    <source>
        <dbReference type="ARBA" id="ARBA00022777"/>
    </source>
</evidence>
<dbReference type="PANTHER" id="PTHR48016:SF29">
    <property type="entry name" value="MITOGEN-ACTIVATED PROTEIN KINASE KINASE KINASE 1-RELATED"/>
    <property type="match status" value="1"/>
</dbReference>
<evidence type="ECO:0000256" key="2">
    <source>
        <dbReference type="ARBA" id="ARBA00022527"/>
    </source>
</evidence>
<dbReference type="STRING" id="3694.A0A2K1X433"/>
<sequence length="196" mass="22406">MSGSVRFPVLVCLNRPTRTEPVRFTLHTSQTQPPPPITPTPINSRLLFTITELRLFSDDHSSNLERNRRACEVAKLLPLPDLLQSIASIKADYIAQMDERIQFAKEIGIVVPVSDSQKTIKRKHDGFFFAVKEVSLLDQGSQGKQSIYQLEQEIALLSRFEHENIVQYYGTDNVLFSCFLLGSRFDCLIYINSEWN</sequence>
<dbReference type="Proteomes" id="UP000006729">
    <property type="component" value="Chromosome 17"/>
</dbReference>
<dbReference type="SUPFAM" id="SSF56112">
    <property type="entry name" value="Protein kinase-like (PK-like)"/>
    <property type="match status" value="1"/>
</dbReference>
<keyword evidence="6" id="KW-0067">ATP-binding</keyword>
<evidence type="ECO:0000313" key="7">
    <source>
        <dbReference type="EMBL" id="PNS95534.1"/>
    </source>
</evidence>
<evidence type="ECO:0000256" key="4">
    <source>
        <dbReference type="ARBA" id="ARBA00022741"/>
    </source>
</evidence>
<dbReference type="InParanoid" id="A0A2K1X433"/>
<keyword evidence="8" id="KW-1185">Reference proteome</keyword>
<evidence type="ECO:0000256" key="6">
    <source>
        <dbReference type="ARBA" id="ARBA00022840"/>
    </source>
</evidence>
<keyword evidence="3" id="KW-0808">Transferase</keyword>
<keyword evidence="5" id="KW-0418">Kinase</keyword>
<dbReference type="InterPro" id="IPR050538">
    <property type="entry name" value="MAP_kinase_kinase_kinase"/>
</dbReference>
<dbReference type="EMBL" id="CM009306">
    <property type="protein sequence ID" value="PNS95534.1"/>
    <property type="molecule type" value="Genomic_DNA"/>
</dbReference>
<organism evidence="7 8">
    <name type="scientific">Populus trichocarpa</name>
    <name type="common">Western balsam poplar</name>
    <name type="synonym">Populus balsamifera subsp. trichocarpa</name>
    <dbReference type="NCBI Taxonomy" id="3694"/>
    <lineage>
        <taxon>Eukaryota</taxon>
        <taxon>Viridiplantae</taxon>
        <taxon>Streptophyta</taxon>
        <taxon>Embryophyta</taxon>
        <taxon>Tracheophyta</taxon>
        <taxon>Spermatophyta</taxon>
        <taxon>Magnoliopsida</taxon>
        <taxon>eudicotyledons</taxon>
        <taxon>Gunneridae</taxon>
        <taxon>Pentapetalae</taxon>
        <taxon>rosids</taxon>
        <taxon>fabids</taxon>
        <taxon>Malpighiales</taxon>
        <taxon>Salicaceae</taxon>
        <taxon>Saliceae</taxon>
        <taxon>Populus</taxon>
    </lineage>
</organism>
<dbReference type="InterPro" id="IPR011009">
    <property type="entry name" value="Kinase-like_dom_sf"/>
</dbReference>
<keyword evidence="4" id="KW-0547">Nucleotide-binding</keyword>
<dbReference type="GO" id="GO:0005524">
    <property type="term" value="F:ATP binding"/>
    <property type="evidence" value="ECO:0007669"/>
    <property type="project" value="UniProtKB-KW"/>
</dbReference>
<name>A0A2K1X433_POPTR</name>
<evidence type="ECO:0000313" key="8">
    <source>
        <dbReference type="Proteomes" id="UP000006729"/>
    </source>
</evidence>
<proteinExistence type="inferred from homology"/>
<dbReference type="Gene3D" id="3.30.200.20">
    <property type="entry name" value="Phosphorylase Kinase, domain 1"/>
    <property type="match status" value="1"/>
</dbReference>